<dbReference type="ExpressionAtlas" id="A0A287AFA9">
    <property type="expression patterns" value="baseline and differential"/>
</dbReference>
<protein>
    <submittedName>
        <fullName evidence="2">Dentin matrix acidic phosphoprotein 1</fullName>
    </submittedName>
</protein>
<feature type="compositionally biased region" description="Polar residues" evidence="1">
    <location>
        <begin position="330"/>
        <end position="339"/>
    </location>
</feature>
<evidence type="ECO:0000313" key="4">
    <source>
        <dbReference type="VGNC" id="VGNC:87348"/>
    </source>
</evidence>
<name>A0A287AFA9_PIG</name>
<feature type="compositionally biased region" description="Basic and acidic residues" evidence="1">
    <location>
        <begin position="394"/>
        <end position="406"/>
    </location>
</feature>
<dbReference type="VGNC" id="VGNC:87348">
    <property type="gene designation" value="DMP1"/>
</dbReference>
<feature type="region of interest" description="Disordered" evidence="1">
    <location>
        <begin position="45"/>
        <end position="516"/>
    </location>
</feature>
<evidence type="ECO:0000313" key="2">
    <source>
        <dbReference type="Ensembl" id="ENSSSCP00000042708.3"/>
    </source>
</evidence>
<feature type="compositionally biased region" description="Basic and acidic residues" evidence="1">
    <location>
        <begin position="275"/>
        <end position="284"/>
    </location>
</feature>
<feature type="compositionally biased region" description="Polar residues" evidence="1">
    <location>
        <begin position="158"/>
        <end position="167"/>
    </location>
</feature>
<feature type="compositionally biased region" description="Basic and acidic residues" evidence="1">
    <location>
        <begin position="240"/>
        <end position="253"/>
    </location>
</feature>
<reference evidence="2" key="2">
    <citation type="journal article" date="2020" name="Gigascience">
        <title>An improved pig reference genome sequence to enable pig genetics and genomics research.</title>
        <authorList>
            <person name="Warr A."/>
            <person name="Affara N."/>
            <person name="Aken B."/>
            <person name="Beiki H."/>
            <person name="Bickhart D.M."/>
            <person name="Billis K."/>
            <person name="Chow W."/>
            <person name="Eory L."/>
            <person name="Finlayson H.A."/>
            <person name="Flicek P."/>
            <person name="Giron C.G."/>
            <person name="Griffin D.K."/>
            <person name="Hall R."/>
            <person name="Hannum G."/>
            <person name="Hourlier T."/>
            <person name="Howe K."/>
            <person name="Hume D.A."/>
            <person name="Izuogu O."/>
            <person name="Kim K."/>
            <person name="Koren S."/>
            <person name="Liu H."/>
            <person name="Manchanda N."/>
            <person name="Martin F.J."/>
            <person name="Nonneman D.J."/>
            <person name="O'Connor R.E."/>
            <person name="Phillippy A.M."/>
            <person name="Rohrer G.A."/>
            <person name="Rosen B.D."/>
            <person name="Rund L.A."/>
            <person name="Sargent C.A."/>
            <person name="Schook L.B."/>
            <person name="Schroeder S.G."/>
            <person name="Schwartz A.S."/>
            <person name="Skinner B.M."/>
            <person name="Talbot R."/>
            <person name="Tseng E."/>
            <person name="Tuggle C.K."/>
            <person name="Watson M."/>
            <person name="Smith T.P.L."/>
            <person name="Archibald A.L."/>
        </authorList>
    </citation>
    <scope>NUCLEOTIDE SEQUENCE [LARGE SCALE GENOMIC DNA]</scope>
    <source>
        <strain evidence="2">Duroc</strain>
    </source>
</reference>
<feature type="compositionally biased region" description="Basic and acidic residues" evidence="1">
    <location>
        <begin position="487"/>
        <end position="505"/>
    </location>
</feature>
<reference evidence="2" key="3">
    <citation type="submission" date="2025-08" db="UniProtKB">
        <authorList>
            <consortium name="Ensembl"/>
        </authorList>
    </citation>
    <scope>IDENTIFICATION</scope>
</reference>
<dbReference type="GO" id="GO:0030198">
    <property type="term" value="P:extracellular matrix organization"/>
    <property type="evidence" value="ECO:0007669"/>
    <property type="project" value="InterPro"/>
</dbReference>
<organism evidence="2 3">
    <name type="scientific">Sus scrofa</name>
    <name type="common">Pig</name>
    <dbReference type="NCBI Taxonomy" id="9823"/>
    <lineage>
        <taxon>Eukaryota</taxon>
        <taxon>Metazoa</taxon>
        <taxon>Chordata</taxon>
        <taxon>Craniata</taxon>
        <taxon>Vertebrata</taxon>
        <taxon>Euteleostomi</taxon>
        <taxon>Mammalia</taxon>
        <taxon>Eutheria</taxon>
        <taxon>Laurasiatheria</taxon>
        <taxon>Artiodactyla</taxon>
        <taxon>Suina</taxon>
        <taxon>Suidae</taxon>
        <taxon>Sus</taxon>
    </lineage>
</organism>
<dbReference type="Ensembl" id="ENSSSCT00000057325.3">
    <property type="protein sequence ID" value="ENSSSCP00000042708.3"/>
    <property type="gene ID" value="ENSSSCG00000009220.4"/>
</dbReference>
<gene>
    <name evidence="2 4" type="primary">DMP1</name>
</gene>
<dbReference type="AlphaFoldDB" id="A0A287AFA9"/>
<dbReference type="InterPro" id="IPR009889">
    <property type="entry name" value="DMP1"/>
</dbReference>
<evidence type="ECO:0000256" key="1">
    <source>
        <dbReference type="SAM" id="MobiDB-lite"/>
    </source>
</evidence>
<feature type="compositionally biased region" description="Acidic residues" evidence="1">
    <location>
        <begin position="450"/>
        <end position="459"/>
    </location>
</feature>
<dbReference type="PANTHER" id="PTHR23400:SF0">
    <property type="entry name" value="DENTIN MATRIX ACIDIC PHOSPHOPROTEIN 1"/>
    <property type="match status" value="1"/>
</dbReference>
<feature type="compositionally biased region" description="Acidic residues" evidence="1">
    <location>
        <begin position="506"/>
        <end position="516"/>
    </location>
</feature>
<feature type="compositionally biased region" description="Low complexity" evidence="1">
    <location>
        <begin position="423"/>
        <end position="449"/>
    </location>
</feature>
<feature type="compositionally biased region" description="Acidic residues" evidence="1">
    <location>
        <begin position="107"/>
        <end position="125"/>
    </location>
</feature>
<reference evidence="3" key="1">
    <citation type="submission" date="2009-11" db="EMBL/GenBank/DDBJ databases">
        <authorList>
            <consortium name="Porcine genome sequencing project"/>
        </authorList>
    </citation>
    <scope>NUCLEOTIDE SEQUENCE [LARGE SCALE GENOMIC DNA]</scope>
    <source>
        <strain evidence="3">Duroc</strain>
    </source>
</reference>
<dbReference type="Bgee" id="ENSSSCG00000009220">
    <property type="expression patterns" value="Expressed in longissimus lumborum muscle and 47 other cell types or tissues"/>
</dbReference>
<feature type="compositionally biased region" description="Acidic residues" evidence="1">
    <location>
        <begin position="315"/>
        <end position="324"/>
    </location>
</feature>
<dbReference type="Proteomes" id="UP000008227">
    <property type="component" value="Chromosome 8"/>
</dbReference>
<dbReference type="eggNOG" id="KOG4195">
    <property type="taxonomic scope" value="Eukaryota"/>
</dbReference>
<dbReference type="GeneTree" id="ENSGT00730000111375"/>
<sequence length="516" mass="55937">MTTKGRLNCSSAVEVEVTYPAMKTSILLMLLWGLSCALPVARYQNTESKSSEERKVTLTMSVNPKLQAHEDPSDSTESEEHMGLDGHQYSHRPAGGLAVSGGKEGEDKDDDEDESGDDTLGDDDSGPGPEESNSRLRSGEDSADTTQSREDSAPQGEVSAQDTTSESRGLDNEDEVDSRPEGGDSTADSESEEPWVGGGSEGEGSHGDGSEFDDEGMQNDDPGTFRSEGSNSRISTVNLKSKESKGKDEEKASTQDSGESRSVGYASRKFFRKSRISEEGGRGELEDENMMEVKSDSAEAHLSQSWEHRRRESQQESEENESPEEGQHVQDLSSESSQEVDLPSQENSSESQEEGVGEPRGDNPDNITSHSKEDLEESDSSEESLDKPSNSESQSREDPADAESKESLLSSEESPESTEEENSSSQEEGLQAHSPSAETQSQESQSEQDSPSEEDDASDSQDSSKSKESNSTESTSSSEEEGQAKATEIESRKLTVDAYHNRPMGDQDDNDCQDGY</sequence>
<accession>A0A287AFA9</accession>
<feature type="compositionally biased region" description="Acidic residues" evidence="1">
    <location>
        <begin position="374"/>
        <end position="383"/>
    </location>
</feature>
<dbReference type="PANTHER" id="PTHR23400">
    <property type="entry name" value="DENTIN MATRIX ACIDIC PHOSPHOPROTEIN 1"/>
    <property type="match status" value="1"/>
</dbReference>
<keyword evidence="3" id="KW-1185">Reference proteome</keyword>
<feature type="compositionally biased region" description="Acidic residues" evidence="1">
    <location>
        <begin position="413"/>
        <end position="422"/>
    </location>
</feature>
<proteinExistence type="predicted"/>
<reference evidence="2" key="4">
    <citation type="submission" date="2025-09" db="UniProtKB">
        <authorList>
            <consortium name="Ensembl"/>
        </authorList>
    </citation>
    <scope>IDENTIFICATION</scope>
</reference>
<evidence type="ECO:0000313" key="3">
    <source>
        <dbReference type="Proteomes" id="UP000008227"/>
    </source>
</evidence>
<dbReference type="Pfam" id="PF07263">
    <property type="entry name" value="DMP1"/>
    <property type="match status" value="1"/>
</dbReference>
<dbReference type="GO" id="GO:0001503">
    <property type="term" value="P:ossification"/>
    <property type="evidence" value="ECO:0007669"/>
    <property type="project" value="InterPro"/>
</dbReference>
<feature type="compositionally biased region" description="Basic and acidic residues" evidence="1">
    <location>
        <begin position="67"/>
        <end position="84"/>
    </location>
</feature>
<feature type="compositionally biased region" description="Polar residues" evidence="1">
    <location>
        <begin position="227"/>
        <end position="239"/>
    </location>
</feature>